<accession>A0A5B6WM20</accession>
<dbReference type="PANTHER" id="PTHR34222:SF97">
    <property type="entry name" value="CATALYTIC REGION, PUTATIVE-RELATED"/>
    <property type="match status" value="1"/>
</dbReference>
<dbReference type="PANTHER" id="PTHR34222">
    <property type="entry name" value="GAG_PRE-INTEGRS DOMAIN-CONTAINING PROTEIN"/>
    <property type="match status" value="1"/>
</dbReference>
<sequence length="300" mass="33787">MRIVLLAKNKLGFVYGDCGRDDFHVSLRSQWDRCNAIVLFWILNIVNTELLVGLDFASSATLVWQDLKERFSKIDGSQIFSSIGDSSDSAYLTWLKLLWDEYDVLVPISSCNCANSQQNLQHVLQYRLFQFLMGLNETYSTIRSQILLMQSLPSVNQVYSMIVQEESQRSYLSGISPISDFTSMFSNSSSASVARRGQFNGTCDYCKPKGHKRKQCYCLIGFPPDFKFTKRKNVQAVMMVNSNTPDSSPPDLGSLNSPMPAPVFTTEQYNQILGILNKGPTTKSTTDLTGSLHWKGDADW</sequence>
<keyword evidence="2" id="KW-1185">Reference proteome</keyword>
<protein>
    <submittedName>
        <fullName evidence="1">UBN2_3 domain-containing protein</fullName>
    </submittedName>
</protein>
<dbReference type="OrthoDB" id="1002462at2759"/>
<organism evidence="1 2">
    <name type="scientific">Gossypium australe</name>
    <dbReference type="NCBI Taxonomy" id="47621"/>
    <lineage>
        <taxon>Eukaryota</taxon>
        <taxon>Viridiplantae</taxon>
        <taxon>Streptophyta</taxon>
        <taxon>Embryophyta</taxon>
        <taxon>Tracheophyta</taxon>
        <taxon>Spermatophyta</taxon>
        <taxon>Magnoliopsida</taxon>
        <taxon>eudicotyledons</taxon>
        <taxon>Gunneridae</taxon>
        <taxon>Pentapetalae</taxon>
        <taxon>rosids</taxon>
        <taxon>malvids</taxon>
        <taxon>Malvales</taxon>
        <taxon>Malvaceae</taxon>
        <taxon>Malvoideae</taxon>
        <taxon>Gossypium</taxon>
    </lineage>
</organism>
<gene>
    <name evidence="1" type="ORF">EPI10_005101</name>
</gene>
<evidence type="ECO:0000313" key="2">
    <source>
        <dbReference type="Proteomes" id="UP000325315"/>
    </source>
</evidence>
<proteinExistence type="predicted"/>
<evidence type="ECO:0000313" key="1">
    <source>
        <dbReference type="EMBL" id="KAA3482889.1"/>
    </source>
</evidence>
<dbReference type="EMBL" id="SMMG02000002">
    <property type="protein sequence ID" value="KAA3482889.1"/>
    <property type="molecule type" value="Genomic_DNA"/>
</dbReference>
<comment type="caution">
    <text evidence="1">The sequence shown here is derived from an EMBL/GenBank/DDBJ whole genome shotgun (WGS) entry which is preliminary data.</text>
</comment>
<dbReference type="AlphaFoldDB" id="A0A5B6WM20"/>
<name>A0A5B6WM20_9ROSI</name>
<reference evidence="1" key="1">
    <citation type="submission" date="2019-08" db="EMBL/GenBank/DDBJ databases">
        <authorList>
            <person name="Liu F."/>
        </authorList>
    </citation>
    <scope>NUCLEOTIDE SEQUENCE [LARGE SCALE GENOMIC DNA]</scope>
    <source>
        <strain evidence="1">PA1801</strain>
        <tissue evidence="1">Leaf</tissue>
    </source>
</reference>
<dbReference type="Proteomes" id="UP000325315">
    <property type="component" value="Unassembled WGS sequence"/>
</dbReference>